<gene>
    <name evidence="1" type="ORF">JCM19240_894</name>
</gene>
<dbReference type="Proteomes" id="UP000029224">
    <property type="component" value="Unassembled WGS sequence"/>
</dbReference>
<accession>A0A090T231</accession>
<reference evidence="1 2" key="2">
    <citation type="submission" date="2014-09" db="EMBL/GenBank/DDBJ databases">
        <authorList>
            <consortium name="NBRP consortium"/>
            <person name="Sawabe T."/>
            <person name="Meirelles P."/>
            <person name="Nakanishi M."/>
            <person name="Sayaka M."/>
            <person name="Hattori M."/>
            <person name="Ohkuma M."/>
        </authorList>
    </citation>
    <scope>NUCLEOTIDE SEQUENCE [LARGE SCALE GENOMIC DNA]</scope>
    <source>
        <strain evidence="1 2">JCM 19240</strain>
    </source>
</reference>
<proteinExistence type="predicted"/>
<organism evidence="1 2">
    <name type="scientific">Vibrio maritimus</name>
    <dbReference type="NCBI Taxonomy" id="990268"/>
    <lineage>
        <taxon>Bacteria</taxon>
        <taxon>Pseudomonadati</taxon>
        <taxon>Pseudomonadota</taxon>
        <taxon>Gammaproteobacteria</taxon>
        <taxon>Vibrionales</taxon>
        <taxon>Vibrionaceae</taxon>
        <taxon>Vibrio</taxon>
    </lineage>
</organism>
<dbReference type="AlphaFoldDB" id="A0A090T231"/>
<evidence type="ECO:0000313" key="2">
    <source>
        <dbReference type="Proteomes" id="UP000029224"/>
    </source>
</evidence>
<name>A0A090T231_9VIBR</name>
<dbReference type="EMBL" id="BBMT01000004">
    <property type="protein sequence ID" value="GAL33986.1"/>
    <property type="molecule type" value="Genomic_DNA"/>
</dbReference>
<keyword evidence="2" id="KW-1185">Reference proteome</keyword>
<reference evidence="1 2" key="1">
    <citation type="submission" date="2014-09" db="EMBL/GenBank/DDBJ databases">
        <title>Vibrio maritimus JCM 19240. (C210) whole genome shotgun sequence.</title>
        <authorList>
            <person name="Sawabe T."/>
            <person name="Meirelles P."/>
            <person name="Nakanishi M."/>
            <person name="Sayaka M."/>
            <person name="Hattori M."/>
            <person name="Ohkuma M."/>
        </authorList>
    </citation>
    <scope>NUCLEOTIDE SEQUENCE [LARGE SCALE GENOMIC DNA]</scope>
    <source>
        <strain evidence="1 2">JCM 19240</strain>
    </source>
</reference>
<protein>
    <submittedName>
        <fullName evidence="1">Uncharacterized protein</fullName>
    </submittedName>
</protein>
<comment type="caution">
    <text evidence="1">The sequence shown here is derived from an EMBL/GenBank/DDBJ whole genome shotgun (WGS) entry which is preliminary data.</text>
</comment>
<evidence type="ECO:0000313" key="1">
    <source>
        <dbReference type="EMBL" id="GAL33986.1"/>
    </source>
</evidence>
<sequence>MGKFTQNDIQYSGESNGVHKWESTSGQPYYWHPDWLHVAEDETGLHPKQDLDVGSSEEATKEHAASAILKHLNDWAKSKFEKNPDIETQAIESEHNLKGFDD</sequence>
<dbReference type="OrthoDB" id="5816855at2"/>